<feature type="domain" description="Death" evidence="2">
    <location>
        <begin position="15"/>
        <end position="99"/>
    </location>
</feature>
<dbReference type="EMBL" id="JAIZAY010000011">
    <property type="protein sequence ID" value="KAJ8033886.1"/>
    <property type="molecule type" value="Genomic_DNA"/>
</dbReference>
<evidence type="ECO:0000256" key="1">
    <source>
        <dbReference type="SAM" id="MobiDB-lite"/>
    </source>
</evidence>
<evidence type="ECO:0000313" key="4">
    <source>
        <dbReference type="Proteomes" id="UP001152320"/>
    </source>
</evidence>
<evidence type="ECO:0000259" key="2">
    <source>
        <dbReference type="PROSITE" id="PS50017"/>
    </source>
</evidence>
<proteinExistence type="predicted"/>
<evidence type="ECO:0000313" key="3">
    <source>
        <dbReference type="EMBL" id="KAJ8033886.1"/>
    </source>
</evidence>
<reference evidence="3" key="1">
    <citation type="submission" date="2021-10" db="EMBL/GenBank/DDBJ databases">
        <title>Tropical sea cucumber genome reveals ecological adaptation and Cuvierian tubules defense mechanism.</title>
        <authorList>
            <person name="Chen T."/>
        </authorList>
    </citation>
    <scope>NUCLEOTIDE SEQUENCE</scope>
    <source>
        <strain evidence="3">Nanhai2018</strain>
        <tissue evidence="3">Muscle</tissue>
    </source>
</reference>
<dbReference type="PROSITE" id="PS50017">
    <property type="entry name" value="DEATH_DOMAIN"/>
    <property type="match status" value="1"/>
</dbReference>
<keyword evidence="4" id="KW-1185">Reference proteome</keyword>
<dbReference type="AlphaFoldDB" id="A0A9Q1H671"/>
<dbReference type="Pfam" id="PF00531">
    <property type="entry name" value="Death"/>
    <property type="match status" value="1"/>
</dbReference>
<protein>
    <recommendedName>
        <fullName evidence="2">Death domain-containing protein</fullName>
    </recommendedName>
</protein>
<dbReference type="OrthoDB" id="10031931at2759"/>
<dbReference type="InterPro" id="IPR016729">
    <property type="entry name" value="FADD"/>
</dbReference>
<dbReference type="Proteomes" id="UP001152320">
    <property type="component" value="Chromosome 11"/>
</dbReference>
<dbReference type="PANTHER" id="PTHR15077">
    <property type="entry name" value="FAS-ASSOCIATING DEATH DOMAIN-CONTAINING PROTEIN FADD"/>
    <property type="match status" value="1"/>
</dbReference>
<organism evidence="3 4">
    <name type="scientific">Holothuria leucospilota</name>
    <name type="common">Black long sea cucumber</name>
    <name type="synonym">Mertensiothuria leucospilota</name>
    <dbReference type="NCBI Taxonomy" id="206669"/>
    <lineage>
        <taxon>Eukaryota</taxon>
        <taxon>Metazoa</taxon>
        <taxon>Echinodermata</taxon>
        <taxon>Eleutherozoa</taxon>
        <taxon>Echinozoa</taxon>
        <taxon>Holothuroidea</taxon>
        <taxon>Aspidochirotacea</taxon>
        <taxon>Aspidochirotida</taxon>
        <taxon>Holothuriidae</taxon>
        <taxon>Holothuria</taxon>
    </lineage>
</organism>
<dbReference type="Gene3D" id="1.10.533.10">
    <property type="entry name" value="Death Domain, Fas"/>
    <property type="match status" value="1"/>
</dbReference>
<feature type="compositionally biased region" description="Basic and acidic residues" evidence="1">
    <location>
        <begin position="104"/>
        <end position="129"/>
    </location>
</feature>
<gene>
    <name evidence="3" type="ORF">HOLleu_24264</name>
</gene>
<dbReference type="PANTHER" id="PTHR15077:SF12">
    <property type="entry name" value="DEATH DOMAIN-CONTAINING PROTEIN"/>
    <property type="match status" value="1"/>
</dbReference>
<accession>A0A9Q1H671</accession>
<sequence>MERKRGDVSKEIVQDKDLFQDLSHKITAEWKNVARVLNIEEAHIYRIQKDNDDCIQEQIYQMLFFWRKKEGDDATYSVLSQALKRAGRKDLADESSSDQGLLPRECEQTRLRGISHEGQRNRDGEDNTDRPMTLSNEASSRKRVEDCNSQSDSAALTPSGRNDDESKPCQPFSDITRTKNQDFMPTVNIKSEHDSHSGEGINDRKTGLYFTTSGNCYQLFHLINWQ</sequence>
<feature type="compositionally biased region" description="Polar residues" evidence="1">
    <location>
        <begin position="147"/>
        <end position="160"/>
    </location>
</feature>
<dbReference type="InterPro" id="IPR011029">
    <property type="entry name" value="DEATH-like_dom_sf"/>
</dbReference>
<dbReference type="GO" id="GO:0007165">
    <property type="term" value="P:signal transduction"/>
    <property type="evidence" value="ECO:0007669"/>
    <property type="project" value="InterPro"/>
</dbReference>
<dbReference type="SUPFAM" id="SSF47986">
    <property type="entry name" value="DEATH domain"/>
    <property type="match status" value="1"/>
</dbReference>
<comment type="caution">
    <text evidence="3">The sequence shown here is derived from an EMBL/GenBank/DDBJ whole genome shotgun (WGS) entry which is preliminary data.</text>
</comment>
<feature type="region of interest" description="Disordered" evidence="1">
    <location>
        <begin position="87"/>
        <end position="181"/>
    </location>
</feature>
<dbReference type="InterPro" id="IPR000488">
    <property type="entry name" value="Death_dom"/>
</dbReference>
<name>A0A9Q1H671_HOLLE</name>
<dbReference type="SMART" id="SM00005">
    <property type="entry name" value="DEATH"/>
    <property type="match status" value="1"/>
</dbReference>
<dbReference type="CDD" id="cd01670">
    <property type="entry name" value="Death"/>
    <property type="match status" value="1"/>
</dbReference>